<dbReference type="InterPro" id="IPR036291">
    <property type="entry name" value="NAD(P)-bd_dom_sf"/>
</dbReference>
<dbReference type="KEGG" id="scor:J3U87_18955"/>
<organism evidence="4 5">
    <name type="scientific">Sulfidibacter corallicola</name>
    <dbReference type="NCBI Taxonomy" id="2818388"/>
    <lineage>
        <taxon>Bacteria</taxon>
        <taxon>Pseudomonadati</taxon>
        <taxon>Acidobacteriota</taxon>
        <taxon>Holophagae</taxon>
        <taxon>Acanthopleuribacterales</taxon>
        <taxon>Acanthopleuribacteraceae</taxon>
        <taxon>Sulfidibacter</taxon>
    </lineage>
</organism>
<proteinExistence type="inferred from homology"/>
<dbReference type="PANTHER" id="PTHR42901:SF1">
    <property type="entry name" value="ALCOHOL DEHYDROGENASE"/>
    <property type="match status" value="1"/>
</dbReference>
<dbReference type="PRINTS" id="PR00081">
    <property type="entry name" value="GDHRDH"/>
</dbReference>
<sequence length="263" mass="29191">MGFVFKDRWALVTGASSGIGKELAEELAHRGTNLVVVARRENLLTDLATNLEKKYGVRAVVHAMDLTAPDAAVALTEFLKEYEVSILVNNAGFAATGPVLDTEWATYRRMLDLNMGFLCELTYRMLPDLKRRDQARILNVGSIAGYQGVSNMVIYSATKAFVNNFTEGLQWELHGSNVAATCLQPGKTESEFFDVAHMRGTRFVKSGVMSARAVARQGIDAMQKGKPSLVTGWMNKISIFGLRLSPRWLVGFTIRNMFREMGR</sequence>
<comment type="similarity">
    <text evidence="1 3">Belongs to the short-chain dehydrogenases/reductases (SDR) family.</text>
</comment>
<keyword evidence="2" id="KW-0560">Oxidoreductase</keyword>
<evidence type="ECO:0000256" key="1">
    <source>
        <dbReference type="ARBA" id="ARBA00006484"/>
    </source>
</evidence>
<dbReference type="PRINTS" id="PR00080">
    <property type="entry name" value="SDRFAMILY"/>
</dbReference>
<dbReference type="AlphaFoldDB" id="A0A8A4TCL6"/>
<evidence type="ECO:0000256" key="2">
    <source>
        <dbReference type="ARBA" id="ARBA00023002"/>
    </source>
</evidence>
<dbReference type="RefSeq" id="WP_237377343.1">
    <property type="nucleotide sequence ID" value="NZ_CP071793.1"/>
</dbReference>
<gene>
    <name evidence="4" type="ORF">J3U87_18955</name>
</gene>
<dbReference type="PROSITE" id="PS00061">
    <property type="entry name" value="ADH_SHORT"/>
    <property type="match status" value="1"/>
</dbReference>
<dbReference type="EMBL" id="CP071793">
    <property type="protein sequence ID" value="QTD47676.1"/>
    <property type="molecule type" value="Genomic_DNA"/>
</dbReference>
<dbReference type="Proteomes" id="UP000663929">
    <property type="component" value="Chromosome"/>
</dbReference>
<keyword evidence="5" id="KW-1185">Reference proteome</keyword>
<accession>A0A8A4TCL6</accession>
<evidence type="ECO:0000313" key="4">
    <source>
        <dbReference type="EMBL" id="QTD47676.1"/>
    </source>
</evidence>
<dbReference type="InterPro" id="IPR002347">
    <property type="entry name" value="SDR_fam"/>
</dbReference>
<evidence type="ECO:0000256" key="3">
    <source>
        <dbReference type="RuleBase" id="RU000363"/>
    </source>
</evidence>
<reference evidence="4" key="1">
    <citation type="submission" date="2021-03" db="EMBL/GenBank/DDBJ databases">
        <title>Acanthopleuribacteraceae sp. M133.</title>
        <authorList>
            <person name="Wang G."/>
        </authorList>
    </citation>
    <scope>NUCLEOTIDE SEQUENCE</scope>
    <source>
        <strain evidence="4">M133</strain>
    </source>
</reference>
<protein>
    <submittedName>
        <fullName evidence="4">SDR family oxidoreductase</fullName>
    </submittedName>
</protein>
<dbReference type="PIRSF" id="PIRSF000126">
    <property type="entry name" value="11-beta-HSD1"/>
    <property type="match status" value="1"/>
</dbReference>
<dbReference type="Gene3D" id="3.40.50.720">
    <property type="entry name" value="NAD(P)-binding Rossmann-like Domain"/>
    <property type="match status" value="1"/>
</dbReference>
<dbReference type="GO" id="GO:0016491">
    <property type="term" value="F:oxidoreductase activity"/>
    <property type="evidence" value="ECO:0007669"/>
    <property type="project" value="UniProtKB-KW"/>
</dbReference>
<dbReference type="PANTHER" id="PTHR42901">
    <property type="entry name" value="ALCOHOL DEHYDROGENASE"/>
    <property type="match status" value="1"/>
</dbReference>
<dbReference type="SUPFAM" id="SSF51735">
    <property type="entry name" value="NAD(P)-binding Rossmann-fold domains"/>
    <property type="match status" value="1"/>
</dbReference>
<name>A0A8A4TCL6_SULCO</name>
<dbReference type="InterPro" id="IPR020904">
    <property type="entry name" value="Sc_DH/Rdtase_CS"/>
</dbReference>
<dbReference type="Pfam" id="PF00106">
    <property type="entry name" value="adh_short"/>
    <property type="match status" value="1"/>
</dbReference>
<evidence type="ECO:0000313" key="5">
    <source>
        <dbReference type="Proteomes" id="UP000663929"/>
    </source>
</evidence>